<evidence type="ECO:0000313" key="1">
    <source>
        <dbReference type="EMBL" id="AFP65268.1"/>
    </source>
</evidence>
<name>J7G7K7_9CRYP</name>
<sequence length="168" mass="20016">MENSMSKKERKKSNKNYNLFSNLALETILNKINSKRKKANIKISPESMSIFKLFLKDFILFAGKESQSNALRNGRTRFSASDIIESNVIDNFFEHTDCIFFRKKFISKFYKKIILKPESKNKTMKKKSFFSKFDEKLICSFKLNYGSTLLNNKIRKRYYIYKKKKLCF</sequence>
<gene>
    <name evidence="1" type="ORF">CMESO_68</name>
</gene>
<dbReference type="EMBL" id="CP003680">
    <property type="protein sequence ID" value="AFP65268.1"/>
    <property type="molecule type" value="Genomic_DNA"/>
</dbReference>
<protein>
    <submittedName>
        <fullName evidence="1">Uncharacterized protein</fullName>
    </submittedName>
</protein>
<accession>J7G7K7</accession>
<evidence type="ECO:0000313" key="2">
    <source>
        <dbReference type="Proteomes" id="UP000243348"/>
    </source>
</evidence>
<reference evidence="1 2" key="1">
    <citation type="journal article" date="2012" name="Genome Biol. Evol.">
        <title>Nucleomorph genome sequence of the cryptophyte alga Chroomonas mesostigmatica CCMP1168 reveals lineage-specific gene loss and genome complexity.</title>
        <authorList>
            <person name="Moore C.E."/>
            <person name="Curtis B."/>
            <person name="Mills T."/>
            <person name="Tanifuji G."/>
            <person name="Archibald J.M."/>
        </authorList>
    </citation>
    <scope>NUCLEOTIDE SEQUENCE [LARGE SCALE GENOMIC DNA]</scope>
    <source>
        <strain evidence="1 2">CCMP1168</strain>
    </source>
</reference>
<proteinExistence type="predicted"/>
<dbReference type="Proteomes" id="UP000243348">
    <property type="component" value="Nucleomorph 1"/>
</dbReference>
<dbReference type="AlphaFoldDB" id="J7G7K7"/>
<geneLocation type="nucleomorph" evidence="1"/>
<organism evidence="1 2">
    <name type="scientific">Chroomonas mesostigmatica CCMP1168</name>
    <dbReference type="NCBI Taxonomy" id="1195612"/>
    <lineage>
        <taxon>Eukaryota</taxon>
        <taxon>Cryptophyceae</taxon>
        <taxon>Pyrenomonadales</taxon>
        <taxon>Chroomonadaceae</taxon>
        <taxon>Chroomonas</taxon>
    </lineage>
</organism>
<keyword evidence="1" id="KW-0542">Nucleomorph</keyword>